<evidence type="ECO:0000313" key="2">
    <source>
        <dbReference type="EMBL" id="RIJ21606.1"/>
    </source>
</evidence>
<evidence type="ECO:0000313" key="3">
    <source>
        <dbReference type="Proteomes" id="UP000265431"/>
    </source>
</evidence>
<dbReference type="OrthoDB" id="9804023at2"/>
<gene>
    <name evidence="2" type="ORF">D1224_12645</name>
</gene>
<dbReference type="Proteomes" id="UP000265431">
    <property type="component" value="Unassembled WGS sequence"/>
</dbReference>
<dbReference type="InterPro" id="IPR002931">
    <property type="entry name" value="Transglutaminase-like"/>
</dbReference>
<feature type="domain" description="Transglutaminase-like" evidence="1">
    <location>
        <begin position="176"/>
        <end position="247"/>
    </location>
</feature>
<organism evidence="2 3">
    <name type="scientific">Henriciella barbarensis</name>
    <dbReference type="NCBI Taxonomy" id="86342"/>
    <lineage>
        <taxon>Bacteria</taxon>
        <taxon>Pseudomonadati</taxon>
        <taxon>Pseudomonadota</taxon>
        <taxon>Alphaproteobacteria</taxon>
        <taxon>Hyphomonadales</taxon>
        <taxon>Hyphomonadaceae</taxon>
        <taxon>Henriciella</taxon>
    </lineage>
</organism>
<dbReference type="SUPFAM" id="SSF54001">
    <property type="entry name" value="Cysteine proteinases"/>
    <property type="match status" value="1"/>
</dbReference>
<comment type="caution">
    <text evidence="2">The sequence shown here is derived from an EMBL/GenBank/DDBJ whole genome shotgun (WGS) entry which is preliminary data.</text>
</comment>
<dbReference type="EMBL" id="QWGB01000008">
    <property type="protein sequence ID" value="RIJ21606.1"/>
    <property type="molecule type" value="Genomic_DNA"/>
</dbReference>
<dbReference type="PANTHER" id="PTHR33490:SF7">
    <property type="entry name" value="BLR2979 PROTEIN"/>
    <property type="match status" value="1"/>
</dbReference>
<sequence length="301" mass="32986">MLYDLKLSISYRYGGMVLAGRHLLHLWPLELPGVQSVTEQVLTVSPEPAERSGFRDFFGNWTSEVVFAEAHQRFEACLTARVQRYKPPAPQSVSTNLETMPEIISGITSLAPDSPLHFLGTTPRIRPDFVLQDYVRDLVPLDAPTRHVVHRLGERLHEEMTFDASATSVDTRHEDAFAARKGVCQDFSHIMIAALRSVGIPAGYVSGCLRTEPPPGKPRLEGADAMHAWVRAWCGPALGWIEYDPTNACEVATNHIVIAYGRDYSDVSPVKGVLKSASGQAGSQAVDLVPVEEETAGEVLG</sequence>
<dbReference type="AlphaFoldDB" id="A0A399QRQ3"/>
<dbReference type="Pfam" id="PF08379">
    <property type="entry name" value="Bact_transglu_N"/>
    <property type="match status" value="1"/>
</dbReference>
<dbReference type="SMART" id="SM00460">
    <property type="entry name" value="TGc"/>
    <property type="match status" value="1"/>
</dbReference>
<dbReference type="RefSeq" id="WP_119380325.1">
    <property type="nucleotide sequence ID" value="NZ_QWGB01000008.1"/>
</dbReference>
<dbReference type="InterPro" id="IPR038765">
    <property type="entry name" value="Papain-like_cys_pep_sf"/>
</dbReference>
<keyword evidence="3" id="KW-1185">Reference proteome</keyword>
<reference evidence="2 3" key="1">
    <citation type="submission" date="2018-08" db="EMBL/GenBank/DDBJ databases">
        <title>Henriciella mobilis sp. nov., isolated from seawater.</title>
        <authorList>
            <person name="Cheng H."/>
            <person name="Wu Y.-H."/>
            <person name="Xu X.-W."/>
            <person name="Guo L.-L."/>
        </authorList>
    </citation>
    <scope>NUCLEOTIDE SEQUENCE [LARGE SCALE GENOMIC DNA]</scope>
    <source>
        <strain evidence="2 3">CCUG66934</strain>
    </source>
</reference>
<name>A0A399QRQ3_9PROT</name>
<proteinExistence type="predicted"/>
<evidence type="ECO:0000259" key="1">
    <source>
        <dbReference type="SMART" id="SM00460"/>
    </source>
</evidence>
<dbReference type="Pfam" id="PF01841">
    <property type="entry name" value="Transglut_core"/>
    <property type="match status" value="1"/>
</dbReference>
<accession>A0A399QRQ3</accession>
<dbReference type="Gene3D" id="3.10.620.30">
    <property type="match status" value="1"/>
</dbReference>
<protein>
    <submittedName>
        <fullName evidence="2">Transglutaminase family protein</fullName>
    </submittedName>
</protein>
<dbReference type="PANTHER" id="PTHR33490">
    <property type="entry name" value="BLR5614 PROTEIN-RELATED"/>
    <property type="match status" value="1"/>
</dbReference>
<dbReference type="InterPro" id="IPR013589">
    <property type="entry name" value="Bac_transglu_N"/>
</dbReference>